<keyword evidence="2" id="KW-1185">Reference proteome</keyword>
<sequence length="121" mass="13440">MSKKSKKTKKVTTQAKTDTPIVVSNFDQQEQAIQNLENFVSAIYKDLPLAETFGGINNEKQLTQMIAALSGTLDAFPIETLTRGLFSNPQEDEKFSKDLSSILHGLKNLTSVVNKHVSDRK</sequence>
<comment type="caution">
    <text evidence="1">The sequence shown here is derived from an EMBL/GenBank/DDBJ whole genome shotgun (WGS) entry which is preliminary data.</text>
</comment>
<dbReference type="Proteomes" id="UP000016064">
    <property type="component" value="Unassembled WGS sequence"/>
</dbReference>
<dbReference type="EMBL" id="APJW01000004">
    <property type="protein sequence ID" value="EQM62254.1"/>
    <property type="molecule type" value="Genomic_DNA"/>
</dbReference>
<evidence type="ECO:0000313" key="2">
    <source>
        <dbReference type="Proteomes" id="UP000016064"/>
    </source>
</evidence>
<gene>
    <name evidence="1" type="ORF">H359_1060</name>
</gene>
<name>A0ABN0MY89_9CHLA</name>
<proteinExistence type="predicted"/>
<protein>
    <submittedName>
        <fullName evidence="1">Uncharacterized protein</fullName>
    </submittedName>
</protein>
<dbReference type="RefSeq" id="WP_020370651.1">
    <property type="nucleotide sequence ID" value="NZ_APJW01000004.1"/>
</dbReference>
<accession>A0ABN0MY89</accession>
<evidence type="ECO:0000313" key="1">
    <source>
        <dbReference type="EMBL" id="EQM62254.1"/>
    </source>
</evidence>
<reference evidence="1 2" key="1">
    <citation type="submission" date="2013-07" db="EMBL/GenBank/DDBJ databases">
        <title>Isolation of a new Chlamydia species from the feral Sacred Ibis (Threskiornis aethiopicus): Chlamydia ibidis.</title>
        <authorList>
            <person name="Vorimore F."/>
            <person name="Hsia R.-C."/>
            <person name="Huot-Creasy H."/>
            <person name="Bastian S."/>
            <person name="Deruyter L."/>
            <person name="Passet A."/>
            <person name="Sachse K."/>
            <person name="Bavoil P."/>
            <person name="Myers G."/>
            <person name="Laroucau K."/>
        </authorList>
    </citation>
    <scope>NUCLEOTIDE SEQUENCE [LARGE SCALE GENOMIC DNA]</scope>
    <source>
        <strain evidence="1 2">10-1398/6</strain>
    </source>
</reference>
<organism evidence="1 2">
    <name type="scientific">Chlamydia ibidis 10-1398/6</name>
    <dbReference type="NCBI Taxonomy" id="1046581"/>
    <lineage>
        <taxon>Bacteria</taxon>
        <taxon>Pseudomonadati</taxon>
        <taxon>Chlamydiota</taxon>
        <taxon>Chlamydiia</taxon>
        <taxon>Chlamydiales</taxon>
        <taxon>Chlamydiaceae</taxon>
        <taxon>Chlamydia/Chlamydophila group</taxon>
        <taxon>Chlamydia</taxon>
    </lineage>
</organism>